<dbReference type="Pfam" id="PF01978">
    <property type="entry name" value="TrmB"/>
    <property type="match status" value="1"/>
</dbReference>
<sequence length="258" mass="28733">MKNEQLSLTLQGLGLGEKEAGVYIALLEMGRGTVAQIARKAGLNRTTGYDILDSLVNKGLVNISGKEPKSEYAAEPPEAVVVYLKKEVGTAEERISKAETLLPELRAIATTQNRPRIKFYEGADGLKNVYEDTLSSTEPIRAYANVDDMHKGLPNYFPAYYKRRAGKGIAIRAIVPKTPIGIERGAHDVEEKREIAFVSPDKYYFSPEINIYDNKVMIASWKEKLGVIIESAEIADAMKKIYELAWAEAKRLDAELHK</sequence>
<reference evidence="2 3" key="1">
    <citation type="journal article" date="2016" name="Nat. Commun.">
        <title>Thousands of microbial genomes shed light on interconnected biogeochemical processes in an aquifer system.</title>
        <authorList>
            <person name="Anantharaman K."/>
            <person name="Brown C.T."/>
            <person name="Hug L.A."/>
            <person name="Sharon I."/>
            <person name="Castelle C.J."/>
            <person name="Probst A.J."/>
            <person name="Thomas B.C."/>
            <person name="Singh A."/>
            <person name="Wilkins M.J."/>
            <person name="Karaoz U."/>
            <person name="Brodie E.L."/>
            <person name="Williams K.H."/>
            <person name="Hubbard S.S."/>
            <person name="Banfield J.F."/>
        </authorList>
    </citation>
    <scope>NUCLEOTIDE SEQUENCE [LARGE SCALE GENOMIC DNA]</scope>
</reference>
<evidence type="ECO:0000313" key="2">
    <source>
        <dbReference type="EMBL" id="OHA33922.1"/>
    </source>
</evidence>
<name>A0A1G2NF02_9BACT</name>
<dbReference type="Proteomes" id="UP000177797">
    <property type="component" value="Unassembled WGS sequence"/>
</dbReference>
<dbReference type="InterPro" id="IPR051797">
    <property type="entry name" value="TrmB-like"/>
</dbReference>
<gene>
    <name evidence="2" type="ORF">A2938_02780</name>
</gene>
<dbReference type="EMBL" id="MHSA01000021">
    <property type="protein sequence ID" value="OHA33922.1"/>
    <property type="molecule type" value="Genomic_DNA"/>
</dbReference>
<dbReference type="AlphaFoldDB" id="A0A1G2NF02"/>
<dbReference type="Gene3D" id="1.10.10.10">
    <property type="entry name" value="Winged helix-like DNA-binding domain superfamily/Winged helix DNA-binding domain"/>
    <property type="match status" value="1"/>
</dbReference>
<dbReference type="InterPro" id="IPR036390">
    <property type="entry name" value="WH_DNA-bd_sf"/>
</dbReference>
<proteinExistence type="predicted"/>
<dbReference type="PANTHER" id="PTHR34293">
    <property type="entry name" value="HTH-TYPE TRANSCRIPTIONAL REGULATOR TRMBL2"/>
    <property type="match status" value="1"/>
</dbReference>
<feature type="domain" description="Transcription regulator TrmB N-terminal" evidence="1">
    <location>
        <begin position="10"/>
        <end position="78"/>
    </location>
</feature>
<comment type="caution">
    <text evidence="2">The sequence shown here is derived from an EMBL/GenBank/DDBJ whole genome shotgun (WGS) entry which is preliminary data.</text>
</comment>
<accession>A0A1G2NF02</accession>
<protein>
    <recommendedName>
        <fullName evidence="1">Transcription regulator TrmB N-terminal domain-containing protein</fullName>
    </recommendedName>
</protein>
<dbReference type="InterPro" id="IPR002831">
    <property type="entry name" value="Tscrpt_reg_TrmB_N"/>
</dbReference>
<dbReference type="PANTHER" id="PTHR34293:SF1">
    <property type="entry name" value="HTH-TYPE TRANSCRIPTIONAL REGULATOR TRMBL2"/>
    <property type="match status" value="1"/>
</dbReference>
<dbReference type="InterPro" id="IPR036388">
    <property type="entry name" value="WH-like_DNA-bd_sf"/>
</dbReference>
<dbReference type="SUPFAM" id="SSF46785">
    <property type="entry name" value="Winged helix' DNA-binding domain"/>
    <property type="match status" value="1"/>
</dbReference>
<evidence type="ECO:0000259" key="1">
    <source>
        <dbReference type="Pfam" id="PF01978"/>
    </source>
</evidence>
<organism evidence="2 3">
    <name type="scientific">Candidatus Taylorbacteria bacterium RIFCSPLOWO2_01_FULL_48_100</name>
    <dbReference type="NCBI Taxonomy" id="1802322"/>
    <lineage>
        <taxon>Bacteria</taxon>
        <taxon>Candidatus Tayloriibacteriota</taxon>
    </lineage>
</organism>
<evidence type="ECO:0000313" key="3">
    <source>
        <dbReference type="Proteomes" id="UP000177797"/>
    </source>
</evidence>